<proteinExistence type="predicted"/>
<evidence type="ECO:0000313" key="10">
    <source>
        <dbReference type="Proteomes" id="UP000823918"/>
    </source>
</evidence>
<evidence type="ECO:0000313" key="9">
    <source>
        <dbReference type="EMBL" id="HJC73104.1"/>
    </source>
</evidence>
<keyword evidence="2" id="KW-0813">Transport</keyword>
<protein>
    <submittedName>
        <fullName evidence="9">MFS transporter</fullName>
    </submittedName>
</protein>
<dbReference type="GO" id="GO:0022857">
    <property type="term" value="F:transmembrane transporter activity"/>
    <property type="evidence" value="ECO:0007669"/>
    <property type="project" value="InterPro"/>
</dbReference>
<dbReference type="PANTHER" id="PTHR23513">
    <property type="entry name" value="INTEGRAL MEMBRANE EFFLUX PROTEIN-RELATED"/>
    <property type="match status" value="1"/>
</dbReference>
<feature type="transmembrane region" description="Helical" evidence="7">
    <location>
        <begin position="339"/>
        <end position="362"/>
    </location>
</feature>
<dbReference type="PANTHER" id="PTHR23513:SF6">
    <property type="entry name" value="MAJOR FACILITATOR SUPERFAMILY ASSOCIATED DOMAIN-CONTAINING PROTEIN"/>
    <property type="match status" value="1"/>
</dbReference>
<dbReference type="InterPro" id="IPR011701">
    <property type="entry name" value="MFS"/>
</dbReference>
<dbReference type="CDD" id="cd06173">
    <property type="entry name" value="MFS_MefA_like"/>
    <property type="match status" value="1"/>
</dbReference>
<sequence length="405" mass="44711">MTINLGDSLFYIVLMWLLYDLTKDPFYTGMSGFMFSMADALNFFCGPIIDRCSKRWLLLITSAVQFFVLLGLYCLSANGTVYVPLLLLSIPVFDLMSKMTYSIHNTLIPILVKKEEWMTANTVLSITNTGIDLMFSAVAGVVLALFYLKTIFMVNSLINLAALVTAMFLFRKLSSKREFTDNETRTSVPSLKEVWKGYREDLKSGIILVKNKTILSLVVPLVGLSLFYAMMLVNLPAFSARIFGSAMGYGFMLTLLAVGSIAGALLSGQLTKRFRLGRLFPQLFVLGGVSWIFMSLFIESAPLLGALFLVIASGSLGAVNIIFGTLFQQIPPQDMIARVNTVNLSLIAIASLCGSLLGGVIVRFSADFIPFLLCGVGYLLIGWIMRVNTRTKMLPTIDKVQQNIL</sequence>
<name>A0A9D2TK75_9FIRM</name>
<evidence type="ECO:0000256" key="2">
    <source>
        <dbReference type="ARBA" id="ARBA00022448"/>
    </source>
</evidence>
<evidence type="ECO:0000256" key="4">
    <source>
        <dbReference type="ARBA" id="ARBA00022692"/>
    </source>
</evidence>
<reference evidence="9" key="2">
    <citation type="submission" date="2021-04" db="EMBL/GenBank/DDBJ databases">
        <authorList>
            <person name="Gilroy R."/>
        </authorList>
    </citation>
    <scope>NUCLEOTIDE SEQUENCE</scope>
    <source>
        <strain evidence="9">5933</strain>
    </source>
</reference>
<feature type="transmembrane region" description="Helical" evidence="7">
    <location>
        <begin position="56"/>
        <end position="75"/>
    </location>
</feature>
<gene>
    <name evidence="9" type="ORF">H9698_09980</name>
</gene>
<evidence type="ECO:0000256" key="6">
    <source>
        <dbReference type="ARBA" id="ARBA00023136"/>
    </source>
</evidence>
<evidence type="ECO:0000256" key="3">
    <source>
        <dbReference type="ARBA" id="ARBA00022475"/>
    </source>
</evidence>
<dbReference type="GO" id="GO:0005886">
    <property type="term" value="C:plasma membrane"/>
    <property type="evidence" value="ECO:0007669"/>
    <property type="project" value="UniProtKB-SubCell"/>
</dbReference>
<feature type="transmembrane region" description="Helical" evidence="7">
    <location>
        <begin position="213"/>
        <end position="235"/>
    </location>
</feature>
<comment type="subcellular location">
    <subcellularLocation>
        <location evidence="1">Cell membrane</location>
        <topology evidence="1">Multi-pass membrane protein</topology>
    </subcellularLocation>
</comment>
<comment type="caution">
    <text evidence="9">The sequence shown here is derived from an EMBL/GenBank/DDBJ whole genome shotgun (WGS) entry which is preliminary data.</text>
</comment>
<feature type="transmembrane region" description="Helical" evidence="7">
    <location>
        <begin position="26"/>
        <end position="44"/>
    </location>
</feature>
<keyword evidence="6 7" id="KW-0472">Membrane</keyword>
<dbReference type="InterPro" id="IPR020846">
    <property type="entry name" value="MFS_dom"/>
</dbReference>
<dbReference type="EMBL" id="DWWA01000051">
    <property type="protein sequence ID" value="HJC73104.1"/>
    <property type="molecule type" value="Genomic_DNA"/>
</dbReference>
<keyword evidence="5 7" id="KW-1133">Transmembrane helix</keyword>
<feature type="transmembrane region" description="Helical" evidence="7">
    <location>
        <begin position="247"/>
        <end position="267"/>
    </location>
</feature>
<evidence type="ECO:0000256" key="7">
    <source>
        <dbReference type="SAM" id="Phobius"/>
    </source>
</evidence>
<dbReference type="Pfam" id="PF07690">
    <property type="entry name" value="MFS_1"/>
    <property type="match status" value="1"/>
</dbReference>
<accession>A0A9D2TK75</accession>
<dbReference type="Proteomes" id="UP000823918">
    <property type="component" value="Unassembled WGS sequence"/>
</dbReference>
<dbReference type="Gene3D" id="1.20.1250.20">
    <property type="entry name" value="MFS general substrate transporter like domains"/>
    <property type="match status" value="1"/>
</dbReference>
<evidence type="ECO:0000256" key="1">
    <source>
        <dbReference type="ARBA" id="ARBA00004651"/>
    </source>
</evidence>
<keyword evidence="4 7" id="KW-0812">Transmembrane</keyword>
<feature type="transmembrane region" description="Helical" evidence="7">
    <location>
        <begin position="152"/>
        <end position="170"/>
    </location>
</feature>
<dbReference type="SUPFAM" id="SSF103473">
    <property type="entry name" value="MFS general substrate transporter"/>
    <property type="match status" value="1"/>
</dbReference>
<keyword evidence="3" id="KW-1003">Cell membrane</keyword>
<organism evidence="9 10">
    <name type="scientific">Candidatus Ruthenibacterium merdavium</name>
    <dbReference type="NCBI Taxonomy" id="2838752"/>
    <lineage>
        <taxon>Bacteria</taxon>
        <taxon>Bacillati</taxon>
        <taxon>Bacillota</taxon>
        <taxon>Clostridia</taxon>
        <taxon>Eubacteriales</taxon>
        <taxon>Oscillospiraceae</taxon>
        <taxon>Ruthenibacterium</taxon>
    </lineage>
</organism>
<dbReference type="InterPro" id="IPR036259">
    <property type="entry name" value="MFS_trans_sf"/>
</dbReference>
<evidence type="ECO:0000256" key="5">
    <source>
        <dbReference type="ARBA" id="ARBA00022989"/>
    </source>
</evidence>
<feature type="transmembrane region" description="Helical" evidence="7">
    <location>
        <begin position="122"/>
        <end position="146"/>
    </location>
</feature>
<dbReference type="AlphaFoldDB" id="A0A9D2TK75"/>
<evidence type="ECO:0000259" key="8">
    <source>
        <dbReference type="PROSITE" id="PS50850"/>
    </source>
</evidence>
<dbReference type="PROSITE" id="PS50850">
    <property type="entry name" value="MFS"/>
    <property type="match status" value="1"/>
</dbReference>
<feature type="transmembrane region" description="Helical" evidence="7">
    <location>
        <begin position="81"/>
        <end position="101"/>
    </location>
</feature>
<feature type="domain" description="Major facilitator superfamily (MFS) profile" evidence="8">
    <location>
        <begin position="213"/>
        <end position="405"/>
    </location>
</feature>
<feature type="transmembrane region" description="Helical" evidence="7">
    <location>
        <begin position="368"/>
        <end position="385"/>
    </location>
</feature>
<feature type="transmembrane region" description="Helical" evidence="7">
    <location>
        <begin position="304"/>
        <end position="327"/>
    </location>
</feature>
<reference evidence="9" key="1">
    <citation type="journal article" date="2021" name="PeerJ">
        <title>Extensive microbial diversity within the chicken gut microbiome revealed by metagenomics and culture.</title>
        <authorList>
            <person name="Gilroy R."/>
            <person name="Ravi A."/>
            <person name="Getino M."/>
            <person name="Pursley I."/>
            <person name="Horton D.L."/>
            <person name="Alikhan N.F."/>
            <person name="Baker D."/>
            <person name="Gharbi K."/>
            <person name="Hall N."/>
            <person name="Watson M."/>
            <person name="Adriaenssens E.M."/>
            <person name="Foster-Nyarko E."/>
            <person name="Jarju S."/>
            <person name="Secka A."/>
            <person name="Antonio M."/>
            <person name="Oren A."/>
            <person name="Chaudhuri R.R."/>
            <person name="La Ragione R."/>
            <person name="Hildebrand F."/>
            <person name="Pallen M.J."/>
        </authorList>
    </citation>
    <scope>NUCLEOTIDE SEQUENCE</scope>
    <source>
        <strain evidence="9">5933</strain>
    </source>
</reference>
<feature type="transmembrane region" description="Helical" evidence="7">
    <location>
        <begin position="279"/>
        <end position="298"/>
    </location>
</feature>